<dbReference type="AlphaFoldDB" id="A0A8H4R7I1"/>
<keyword evidence="3" id="KW-1185">Reference proteome</keyword>
<protein>
    <recommendedName>
        <fullName evidence="1">Nudix hydrolase domain-containing protein</fullName>
    </recommendedName>
</protein>
<dbReference type="EMBL" id="JAACJL010000001">
    <property type="protein sequence ID" value="KAF4623694.1"/>
    <property type="molecule type" value="Genomic_DNA"/>
</dbReference>
<gene>
    <name evidence="2" type="ORF">D9613_001434</name>
</gene>
<sequence>MNNQIPLDNFTNNTQDHIRNLLDFFKRTKEEQDARFAFLKQIEPQSRLAAVLVLLFEQNGRLCVLLTTRGKDLKVHGGQTSLPGGKIDEEDKGDIIATAYREAHEEVNLPRQSSQIHTLGILDLQPFHKLVVTPVVAILTDNAILDHLKHNEGEVDKIFSYPLEGFLDPALSAQTDELVEKGSKDWPYPEDYHHFWDPVIDALGGTSYRYHHFRSSASPITGFTADALIRAAEITFNRSPTYERFAHDQVRNFDEIFTAFEEHRKKEAGKADRQQ</sequence>
<evidence type="ECO:0000313" key="3">
    <source>
        <dbReference type="Proteomes" id="UP000521872"/>
    </source>
</evidence>
<accession>A0A8H4R7I1</accession>
<proteinExistence type="predicted"/>
<dbReference type="InterPro" id="IPR000086">
    <property type="entry name" value="NUDIX_hydrolase_dom"/>
</dbReference>
<feature type="domain" description="Nudix hydrolase" evidence="1">
    <location>
        <begin position="46"/>
        <end position="184"/>
    </location>
</feature>
<organism evidence="2 3">
    <name type="scientific">Agrocybe pediades</name>
    <dbReference type="NCBI Taxonomy" id="84607"/>
    <lineage>
        <taxon>Eukaryota</taxon>
        <taxon>Fungi</taxon>
        <taxon>Dikarya</taxon>
        <taxon>Basidiomycota</taxon>
        <taxon>Agaricomycotina</taxon>
        <taxon>Agaricomycetes</taxon>
        <taxon>Agaricomycetidae</taxon>
        <taxon>Agaricales</taxon>
        <taxon>Agaricineae</taxon>
        <taxon>Strophariaceae</taxon>
        <taxon>Agrocybe</taxon>
    </lineage>
</organism>
<name>A0A8H4R7I1_9AGAR</name>
<dbReference type="Gene3D" id="3.90.79.10">
    <property type="entry name" value="Nucleoside Triphosphate Pyrophosphohydrolase"/>
    <property type="match status" value="1"/>
</dbReference>
<dbReference type="PROSITE" id="PS51462">
    <property type="entry name" value="NUDIX"/>
    <property type="match status" value="1"/>
</dbReference>
<dbReference type="InterPro" id="IPR015797">
    <property type="entry name" value="NUDIX_hydrolase-like_dom_sf"/>
</dbReference>
<evidence type="ECO:0000313" key="2">
    <source>
        <dbReference type="EMBL" id="KAF4623694.1"/>
    </source>
</evidence>
<dbReference type="InterPro" id="IPR045121">
    <property type="entry name" value="CoAse"/>
</dbReference>
<dbReference type="GO" id="GO:0015938">
    <property type="term" value="P:coenzyme A catabolic process"/>
    <property type="evidence" value="ECO:0007669"/>
    <property type="project" value="TreeGrafter"/>
</dbReference>
<reference evidence="2 3" key="1">
    <citation type="submission" date="2019-12" db="EMBL/GenBank/DDBJ databases">
        <authorList>
            <person name="Floudas D."/>
            <person name="Bentzer J."/>
            <person name="Ahren D."/>
            <person name="Johansson T."/>
            <person name="Persson P."/>
            <person name="Tunlid A."/>
        </authorList>
    </citation>
    <scope>NUCLEOTIDE SEQUENCE [LARGE SCALE GENOMIC DNA]</scope>
    <source>
        <strain evidence="2 3">CBS 102.39</strain>
    </source>
</reference>
<evidence type="ECO:0000259" key="1">
    <source>
        <dbReference type="PROSITE" id="PS51462"/>
    </source>
</evidence>
<dbReference type="CDD" id="cd03426">
    <property type="entry name" value="NUDIX_CoAse_Nudt7"/>
    <property type="match status" value="1"/>
</dbReference>
<comment type="caution">
    <text evidence="2">The sequence shown here is derived from an EMBL/GenBank/DDBJ whole genome shotgun (WGS) entry which is preliminary data.</text>
</comment>
<dbReference type="Pfam" id="PF00293">
    <property type="entry name" value="NUDIX"/>
    <property type="match status" value="1"/>
</dbReference>
<dbReference type="SUPFAM" id="SSF55811">
    <property type="entry name" value="Nudix"/>
    <property type="match status" value="1"/>
</dbReference>
<dbReference type="PANTHER" id="PTHR12992:SF45">
    <property type="entry name" value="NUDIX HYDROLASE DOMAIN-CONTAINING PROTEIN"/>
    <property type="match status" value="1"/>
</dbReference>
<dbReference type="Proteomes" id="UP000521872">
    <property type="component" value="Unassembled WGS sequence"/>
</dbReference>
<dbReference type="PANTHER" id="PTHR12992">
    <property type="entry name" value="NUDIX HYDROLASE"/>
    <property type="match status" value="1"/>
</dbReference>
<dbReference type="GO" id="GO:0010945">
    <property type="term" value="F:coenzyme A diphosphatase activity"/>
    <property type="evidence" value="ECO:0007669"/>
    <property type="project" value="InterPro"/>
</dbReference>